<protein>
    <submittedName>
        <fullName evidence="1">Uncharacterized protein</fullName>
    </submittedName>
</protein>
<comment type="caution">
    <text evidence="1">The sequence shown here is derived from an EMBL/GenBank/DDBJ whole genome shotgun (WGS) entry which is preliminary data.</text>
</comment>
<dbReference type="AlphaFoldDB" id="A0A8G2FA77"/>
<name>A0A8G2FA77_9BACT</name>
<evidence type="ECO:0000313" key="1">
    <source>
        <dbReference type="EMBL" id="SHJ72684.1"/>
    </source>
</evidence>
<proteinExistence type="predicted"/>
<organism evidence="1 2">
    <name type="scientific">Halodesulfovibrio aestuarii</name>
    <dbReference type="NCBI Taxonomy" id="126333"/>
    <lineage>
        <taxon>Bacteria</taxon>
        <taxon>Pseudomonadati</taxon>
        <taxon>Thermodesulfobacteriota</taxon>
        <taxon>Desulfovibrionia</taxon>
        <taxon>Desulfovibrionales</taxon>
        <taxon>Desulfovibrionaceae</taxon>
        <taxon>Halodesulfovibrio</taxon>
    </lineage>
</organism>
<reference evidence="1 2" key="1">
    <citation type="submission" date="2016-11" db="EMBL/GenBank/DDBJ databases">
        <authorList>
            <person name="Varghese N."/>
            <person name="Submissions S."/>
        </authorList>
    </citation>
    <scope>NUCLEOTIDE SEQUENCE [LARGE SCALE GENOMIC DNA]</scope>
    <source>
        <strain evidence="1 2">DSM 17919</strain>
    </source>
</reference>
<dbReference type="Proteomes" id="UP000184001">
    <property type="component" value="Unassembled WGS sequence"/>
</dbReference>
<sequence>MSLLSGAKSSFYNKTFSELENKKWTFIEFEHCLDALLNGKDYMVSCTSGDVVLRSLNCAGGGVNGRGCTG</sequence>
<gene>
    <name evidence="1" type="ORF">SAMN05660830_03097</name>
</gene>
<evidence type="ECO:0000313" key="2">
    <source>
        <dbReference type="Proteomes" id="UP000184001"/>
    </source>
</evidence>
<dbReference type="EMBL" id="FQZR01000011">
    <property type="protein sequence ID" value="SHJ72684.1"/>
    <property type="molecule type" value="Genomic_DNA"/>
</dbReference>
<accession>A0A8G2FA77</accession>